<gene>
    <name evidence="6" type="ORF">DXC51_10640</name>
</gene>
<evidence type="ECO:0008006" key="8">
    <source>
        <dbReference type="Google" id="ProtNLM"/>
    </source>
</evidence>
<dbReference type="InterPro" id="IPR050465">
    <property type="entry name" value="UPF0194_transport"/>
</dbReference>
<feature type="region of interest" description="Disordered" evidence="4">
    <location>
        <begin position="350"/>
        <end position="374"/>
    </location>
</feature>
<dbReference type="GO" id="GO:0030313">
    <property type="term" value="C:cell envelope"/>
    <property type="evidence" value="ECO:0007669"/>
    <property type="project" value="UniProtKB-SubCell"/>
</dbReference>
<accession>A0A3E3I5U7</accession>
<protein>
    <recommendedName>
        <fullName evidence="8">HlyD family efflux transporter periplasmic adaptor subunit</fullName>
    </recommendedName>
</protein>
<dbReference type="EMBL" id="QVLV01000006">
    <property type="protein sequence ID" value="RGE60990.1"/>
    <property type="molecule type" value="Genomic_DNA"/>
</dbReference>
<keyword evidence="5" id="KW-0472">Membrane</keyword>
<feature type="compositionally biased region" description="Gly residues" evidence="4">
    <location>
        <begin position="275"/>
        <end position="312"/>
    </location>
</feature>
<evidence type="ECO:0000313" key="7">
    <source>
        <dbReference type="Proteomes" id="UP000260812"/>
    </source>
</evidence>
<keyword evidence="7" id="KW-1185">Reference proteome</keyword>
<evidence type="ECO:0000256" key="5">
    <source>
        <dbReference type="SAM" id="Phobius"/>
    </source>
</evidence>
<keyword evidence="5" id="KW-0812">Transmembrane</keyword>
<dbReference type="PANTHER" id="PTHR32347:SF23">
    <property type="entry name" value="BLL5650 PROTEIN"/>
    <property type="match status" value="1"/>
</dbReference>
<evidence type="ECO:0000256" key="2">
    <source>
        <dbReference type="ARBA" id="ARBA00023054"/>
    </source>
</evidence>
<feature type="region of interest" description="Disordered" evidence="4">
    <location>
        <begin position="234"/>
        <end position="319"/>
    </location>
</feature>
<name>A0A3E3I5U7_9FIRM</name>
<feature type="transmembrane region" description="Helical" evidence="5">
    <location>
        <begin position="12"/>
        <end position="33"/>
    </location>
</feature>
<proteinExistence type="predicted"/>
<comment type="subcellular location">
    <subcellularLocation>
        <location evidence="1">Cell envelope</location>
    </subcellularLocation>
</comment>
<evidence type="ECO:0000256" key="1">
    <source>
        <dbReference type="ARBA" id="ARBA00004196"/>
    </source>
</evidence>
<dbReference type="GeneID" id="97987319"/>
<organism evidence="6 7">
    <name type="scientific">Eisenbergiella massiliensis</name>
    <dbReference type="NCBI Taxonomy" id="1720294"/>
    <lineage>
        <taxon>Bacteria</taxon>
        <taxon>Bacillati</taxon>
        <taxon>Bacillota</taxon>
        <taxon>Clostridia</taxon>
        <taxon>Lachnospirales</taxon>
        <taxon>Lachnospiraceae</taxon>
        <taxon>Eisenbergiella</taxon>
    </lineage>
</organism>
<feature type="coiled-coil region" evidence="3">
    <location>
        <begin position="380"/>
        <end position="452"/>
    </location>
</feature>
<sequence length="641" mass="68466">MGGLIESRKRILKWFGGFLVGMLVLTLVSRGIYANGLPRVSVENPGQMAVEHVVEKAGNVKGSGELAVNVAEGLRVSEVFVVPGERIEEGTALFSLDGEYLMGRVRAQERSIAKLELQVATLEGNLELAGAEKNMEMSRAGEDAVRVVEQAQKALDRALEDEAAARAQLQEHLDKNLKLTSEEERKRQEEAYQEWKARLSQGTQEVQSASGRVRELQRRAESLQAEVDELKKKIADAQGSGSGPDGAKSGGDKSEGNISDGGMAEGTVIERAQDGGSGSVSGNGMAGGTQEGESGQDGGSGDGGSGSEGSGGVDKDEVEALKAELAEKEAELSQVKKELAQAGYAQEDISEEVGALQGNAPGQPDFTSEDAKWESWRSTRKSLEDKIMAAQRAVEDAEDALEKAKLEADRGLEDSMRPELSDSSLGIYRLDLEAAREELAKLQELVKAEGLISAEQAGIVTRVGVAAGENTPAGAAVVFADTEKPLQFEVILDKEDKKYVNQGSSASVSLGSVETEVTVDYLTEEESSPGSFRALMNLPEGVGTIGQSGSFRLSVQSELYNCCISIDALHTDENQRNFVYVLGERSGILGKELTAEKLMVEVLDKNNRYAALQSGALDGNTKVINAADRDFAEGDPVRMKE</sequence>
<dbReference type="RefSeq" id="WP_117544498.1">
    <property type="nucleotide sequence ID" value="NZ_JBKUNB010000027.1"/>
</dbReference>
<keyword evidence="5" id="KW-1133">Transmembrane helix</keyword>
<evidence type="ECO:0000256" key="4">
    <source>
        <dbReference type="SAM" id="MobiDB-lite"/>
    </source>
</evidence>
<dbReference type="PANTHER" id="PTHR32347">
    <property type="entry name" value="EFFLUX SYSTEM COMPONENT YKNX-RELATED"/>
    <property type="match status" value="1"/>
</dbReference>
<comment type="caution">
    <text evidence="6">The sequence shown here is derived from an EMBL/GenBank/DDBJ whole genome shotgun (WGS) entry which is preliminary data.</text>
</comment>
<dbReference type="Proteomes" id="UP000260812">
    <property type="component" value="Unassembled WGS sequence"/>
</dbReference>
<reference evidence="6" key="1">
    <citation type="submission" date="2018-08" db="EMBL/GenBank/DDBJ databases">
        <title>A genome reference for cultivated species of the human gut microbiota.</title>
        <authorList>
            <person name="Zou Y."/>
            <person name="Xue W."/>
            <person name="Luo G."/>
        </authorList>
    </citation>
    <scope>NUCLEOTIDE SEQUENCE [LARGE SCALE GENOMIC DNA]</scope>
    <source>
        <strain evidence="6">TF05-5AC</strain>
    </source>
</reference>
<evidence type="ECO:0000256" key="3">
    <source>
        <dbReference type="SAM" id="Coils"/>
    </source>
</evidence>
<dbReference type="AlphaFoldDB" id="A0A3E3I5U7"/>
<keyword evidence="2 3" id="KW-0175">Coiled coil</keyword>
<evidence type="ECO:0000313" key="6">
    <source>
        <dbReference type="EMBL" id="RGE60990.1"/>
    </source>
</evidence>